<feature type="compositionally biased region" description="Pro residues" evidence="9">
    <location>
        <begin position="149"/>
        <end position="181"/>
    </location>
</feature>
<dbReference type="KEGG" id="msil:METEAL_42040"/>
<comment type="function">
    <text evidence="8">Negatively regulates transcription of bacterial ribonucleotide reductase nrd genes and operons by binding to NrdR-boxes.</text>
</comment>
<keyword evidence="8" id="KW-0862">Zinc</keyword>
<keyword evidence="1 8" id="KW-0678">Repressor</keyword>
<keyword evidence="4 8" id="KW-0067">ATP-binding</keyword>
<evidence type="ECO:0000313" key="12">
    <source>
        <dbReference type="Proteomes" id="UP001238179"/>
    </source>
</evidence>
<dbReference type="HAMAP" id="MF_00440">
    <property type="entry name" value="NrdR"/>
    <property type="match status" value="1"/>
</dbReference>
<keyword evidence="8" id="KW-0479">Metal-binding</keyword>
<protein>
    <recommendedName>
        <fullName evidence="8">Transcriptional repressor NrdR</fullName>
    </recommendedName>
</protein>
<keyword evidence="12" id="KW-1185">Reference proteome</keyword>
<dbReference type="EMBL" id="AP027080">
    <property type="protein sequence ID" value="BDU75030.1"/>
    <property type="molecule type" value="Genomic_DNA"/>
</dbReference>
<dbReference type="NCBIfam" id="TIGR00244">
    <property type="entry name" value="transcriptional regulator NrdR"/>
    <property type="match status" value="1"/>
</dbReference>
<dbReference type="Pfam" id="PF03477">
    <property type="entry name" value="ATP-cone"/>
    <property type="match status" value="1"/>
</dbReference>
<evidence type="ECO:0000256" key="3">
    <source>
        <dbReference type="ARBA" id="ARBA00022771"/>
    </source>
</evidence>
<evidence type="ECO:0000259" key="10">
    <source>
        <dbReference type="PROSITE" id="PS51161"/>
    </source>
</evidence>
<dbReference type="Proteomes" id="UP001238179">
    <property type="component" value="Chromosome"/>
</dbReference>
<evidence type="ECO:0000256" key="7">
    <source>
        <dbReference type="ARBA" id="ARBA00023163"/>
    </source>
</evidence>
<comment type="similarity">
    <text evidence="8">Belongs to the NrdR family.</text>
</comment>
<organism evidence="11 12">
    <name type="scientific">Mesoterricola silvestris</name>
    <dbReference type="NCBI Taxonomy" id="2927979"/>
    <lineage>
        <taxon>Bacteria</taxon>
        <taxon>Pseudomonadati</taxon>
        <taxon>Acidobacteriota</taxon>
        <taxon>Holophagae</taxon>
        <taxon>Holophagales</taxon>
        <taxon>Holophagaceae</taxon>
        <taxon>Mesoterricola</taxon>
    </lineage>
</organism>
<proteinExistence type="inferred from homology"/>
<keyword evidence="2 8" id="KW-0547">Nucleotide-binding</keyword>
<evidence type="ECO:0000256" key="6">
    <source>
        <dbReference type="ARBA" id="ARBA00023125"/>
    </source>
</evidence>
<dbReference type="PROSITE" id="PS51161">
    <property type="entry name" value="ATP_CONE"/>
    <property type="match status" value="1"/>
</dbReference>
<feature type="region of interest" description="Disordered" evidence="9">
    <location>
        <begin position="149"/>
        <end position="208"/>
    </location>
</feature>
<keyword evidence="3 8" id="KW-0863">Zinc-finger</keyword>
<keyword evidence="5 8" id="KW-0805">Transcription regulation</keyword>
<dbReference type="Pfam" id="PF22811">
    <property type="entry name" value="Zn_ribbon_NrdR"/>
    <property type="match status" value="1"/>
</dbReference>
<evidence type="ECO:0000256" key="4">
    <source>
        <dbReference type="ARBA" id="ARBA00022840"/>
    </source>
</evidence>
<dbReference type="GO" id="GO:0003677">
    <property type="term" value="F:DNA binding"/>
    <property type="evidence" value="ECO:0007669"/>
    <property type="project" value="UniProtKB-KW"/>
</dbReference>
<sequence length="208" mass="23424">MRCPFCGHIEDKVVDSRESREGDAIRRRRECLKCGRRFTSYERLEELPILIVKKDGRREAFDPHKLMRGMTAACQKRPVPLGRLEEVAGDIQARLMEMSDRELPSRQLGEMVMDALKGLDSVAYVRFASVYRDFKDLPDFVKALEGLMVPPPSPVPAARPTVPVRPAPPRPKAQPQPPPADGLPFASTPLFPGVEPEPPGHPKRRKTR</sequence>
<keyword evidence="7 8" id="KW-0804">Transcription</keyword>
<dbReference type="GO" id="GO:0005524">
    <property type="term" value="F:ATP binding"/>
    <property type="evidence" value="ECO:0007669"/>
    <property type="project" value="UniProtKB-UniRule"/>
</dbReference>
<keyword evidence="6 8" id="KW-0238">DNA-binding</keyword>
<dbReference type="InterPro" id="IPR055173">
    <property type="entry name" value="NrdR-like_N"/>
</dbReference>
<feature type="zinc finger region" evidence="8">
    <location>
        <begin position="3"/>
        <end position="34"/>
    </location>
</feature>
<evidence type="ECO:0000256" key="2">
    <source>
        <dbReference type="ARBA" id="ARBA00022741"/>
    </source>
</evidence>
<gene>
    <name evidence="8" type="primary">nrdR</name>
    <name evidence="11" type="ORF">METEAL_42040</name>
</gene>
<dbReference type="GO" id="GO:0008270">
    <property type="term" value="F:zinc ion binding"/>
    <property type="evidence" value="ECO:0007669"/>
    <property type="project" value="UniProtKB-UniRule"/>
</dbReference>
<dbReference type="AlphaFoldDB" id="A0AA48GV92"/>
<reference evidence="12" key="1">
    <citation type="journal article" date="2023" name="Int. J. Syst. Evol. Microbiol.">
        <title>Mesoterricola silvestris gen. nov., sp. nov., Mesoterricola sediminis sp. nov., Geothrix oryzae sp. nov., Geothrix edaphica sp. nov., Geothrix rubra sp. nov., and Geothrix limicola sp. nov., six novel members of Acidobacteriota isolated from soils.</title>
        <authorList>
            <person name="Itoh H."/>
            <person name="Sugisawa Y."/>
            <person name="Mise K."/>
            <person name="Xu Z."/>
            <person name="Kuniyasu M."/>
            <person name="Ushijima N."/>
            <person name="Kawano K."/>
            <person name="Kobayashi E."/>
            <person name="Shiratori Y."/>
            <person name="Masuda Y."/>
            <person name="Senoo K."/>
        </authorList>
    </citation>
    <scope>NUCLEOTIDE SEQUENCE [LARGE SCALE GENOMIC DNA]</scope>
    <source>
        <strain evidence="12">W79</strain>
    </source>
</reference>
<accession>A0AA48GV92</accession>
<dbReference type="PANTHER" id="PTHR30455">
    <property type="entry name" value="TRANSCRIPTIONAL REPRESSOR NRDR"/>
    <property type="match status" value="1"/>
</dbReference>
<evidence type="ECO:0000313" key="11">
    <source>
        <dbReference type="EMBL" id="BDU75030.1"/>
    </source>
</evidence>
<dbReference type="InterPro" id="IPR003796">
    <property type="entry name" value="RNR_NrdR-like"/>
</dbReference>
<dbReference type="PANTHER" id="PTHR30455:SF2">
    <property type="entry name" value="TRANSCRIPTIONAL REPRESSOR NRDR"/>
    <property type="match status" value="1"/>
</dbReference>
<evidence type="ECO:0000256" key="5">
    <source>
        <dbReference type="ARBA" id="ARBA00023015"/>
    </source>
</evidence>
<comment type="cofactor">
    <cofactor evidence="8">
        <name>Zn(2+)</name>
        <dbReference type="ChEBI" id="CHEBI:29105"/>
    </cofactor>
    <text evidence="8">Binds 1 zinc ion.</text>
</comment>
<dbReference type="GO" id="GO:0045892">
    <property type="term" value="P:negative regulation of DNA-templated transcription"/>
    <property type="evidence" value="ECO:0007669"/>
    <property type="project" value="UniProtKB-UniRule"/>
</dbReference>
<evidence type="ECO:0000256" key="8">
    <source>
        <dbReference type="HAMAP-Rule" id="MF_00440"/>
    </source>
</evidence>
<evidence type="ECO:0000256" key="1">
    <source>
        <dbReference type="ARBA" id="ARBA00022491"/>
    </source>
</evidence>
<evidence type="ECO:0000256" key="9">
    <source>
        <dbReference type="SAM" id="MobiDB-lite"/>
    </source>
</evidence>
<name>A0AA48GV92_9BACT</name>
<dbReference type="RefSeq" id="WP_316413713.1">
    <property type="nucleotide sequence ID" value="NZ_AP027080.1"/>
</dbReference>
<dbReference type="InterPro" id="IPR005144">
    <property type="entry name" value="ATP-cone_dom"/>
</dbReference>
<feature type="domain" description="ATP-cone" evidence="10">
    <location>
        <begin position="49"/>
        <end position="139"/>
    </location>
</feature>